<dbReference type="Proteomes" id="UP000198577">
    <property type="component" value="Unassembled WGS sequence"/>
</dbReference>
<keyword evidence="5 6" id="KW-0472">Membrane</keyword>
<dbReference type="EMBL" id="FOXR01000006">
    <property type="protein sequence ID" value="SFP90568.1"/>
    <property type="molecule type" value="Genomic_DNA"/>
</dbReference>
<dbReference type="RefSeq" id="WP_025746475.1">
    <property type="nucleotide sequence ID" value="NZ_FOXR01000006.1"/>
</dbReference>
<evidence type="ECO:0000313" key="7">
    <source>
        <dbReference type="EMBL" id="SFP90568.1"/>
    </source>
</evidence>
<dbReference type="GO" id="GO:0015628">
    <property type="term" value="P:protein secretion by the type II secretion system"/>
    <property type="evidence" value="ECO:0007669"/>
    <property type="project" value="InterPro"/>
</dbReference>
<dbReference type="SUPFAM" id="SSF54523">
    <property type="entry name" value="Pili subunits"/>
    <property type="match status" value="1"/>
</dbReference>
<keyword evidence="2" id="KW-0488">Methylation</keyword>
<evidence type="ECO:0000256" key="5">
    <source>
        <dbReference type="ARBA" id="ARBA00023136"/>
    </source>
</evidence>
<evidence type="ECO:0000256" key="1">
    <source>
        <dbReference type="ARBA" id="ARBA00004167"/>
    </source>
</evidence>
<keyword evidence="4 6" id="KW-1133">Transmembrane helix</keyword>
<comment type="subcellular location">
    <subcellularLocation>
        <location evidence="1">Membrane</location>
        <topology evidence="1">Single-pass membrane protein</topology>
    </subcellularLocation>
</comment>
<evidence type="ECO:0000256" key="2">
    <source>
        <dbReference type="ARBA" id="ARBA00022481"/>
    </source>
</evidence>
<dbReference type="Pfam" id="PF07963">
    <property type="entry name" value="N_methyl"/>
    <property type="match status" value="1"/>
</dbReference>
<protein>
    <submittedName>
        <fullName evidence="7">Type IV pilus assembly protein PilA</fullName>
    </submittedName>
</protein>
<keyword evidence="3 6" id="KW-0812">Transmembrane</keyword>
<feature type="transmembrane region" description="Helical" evidence="6">
    <location>
        <begin position="12"/>
        <end position="32"/>
    </location>
</feature>
<dbReference type="PRINTS" id="PR00813">
    <property type="entry name" value="BCTERIALGSPG"/>
</dbReference>
<evidence type="ECO:0000256" key="6">
    <source>
        <dbReference type="SAM" id="Phobius"/>
    </source>
</evidence>
<dbReference type="InterPro" id="IPR012902">
    <property type="entry name" value="N_methyl_site"/>
</dbReference>
<dbReference type="Gene3D" id="3.30.700.10">
    <property type="entry name" value="Glycoprotein, Type 4 Pilin"/>
    <property type="match status" value="1"/>
</dbReference>
<evidence type="ECO:0000313" key="8">
    <source>
        <dbReference type="Proteomes" id="UP000198577"/>
    </source>
</evidence>
<dbReference type="PANTHER" id="PTHR30093:SF44">
    <property type="entry name" value="TYPE II SECRETION SYSTEM CORE PROTEIN G"/>
    <property type="match status" value="1"/>
</dbReference>
<name>A0A1I5U5N8_9FIRM</name>
<dbReference type="NCBIfam" id="TIGR02532">
    <property type="entry name" value="IV_pilin_GFxxxE"/>
    <property type="match status" value="1"/>
</dbReference>
<sequence length="113" mass="12817">MFKKFRKNKKGFTLIELVVVIGILGVLALLVVPNVVNRIDEAEKNVDMANVKLLQKALDMYVIDNPNATLKNSYNLEDLTDLLVPEYLDEIPEFKTITVTVKKEGNRLVVETQ</sequence>
<evidence type="ECO:0000256" key="4">
    <source>
        <dbReference type="ARBA" id="ARBA00022989"/>
    </source>
</evidence>
<reference evidence="7 8" key="1">
    <citation type="submission" date="2016-10" db="EMBL/GenBank/DDBJ databases">
        <authorList>
            <person name="de Groot N.N."/>
        </authorList>
    </citation>
    <scope>NUCLEOTIDE SEQUENCE [LARGE SCALE GENOMIC DNA]</scope>
    <source>
        <strain evidence="7 8">DSM 20678</strain>
    </source>
</reference>
<dbReference type="PROSITE" id="PS00409">
    <property type="entry name" value="PROKAR_NTER_METHYL"/>
    <property type="match status" value="1"/>
</dbReference>
<dbReference type="InterPro" id="IPR000983">
    <property type="entry name" value="Bac_GSPG_pilin"/>
</dbReference>
<accession>A0A1I5U5N8</accession>
<evidence type="ECO:0000256" key="3">
    <source>
        <dbReference type="ARBA" id="ARBA00022692"/>
    </source>
</evidence>
<gene>
    <name evidence="7" type="ORF">SAMN05444406_10643</name>
</gene>
<dbReference type="GO" id="GO:0015627">
    <property type="term" value="C:type II protein secretion system complex"/>
    <property type="evidence" value="ECO:0007669"/>
    <property type="project" value="InterPro"/>
</dbReference>
<proteinExistence type="predicted"/>
<dbReference type="InterPro" id="IPR045584">
    <property type="entry name" value="Pilin-like"/>
</dbReference>
<keyword evidence="8" id="KW-1185">Reference proteome</keyword>
<dbReference type="PANTHER" id="PTHR30093">
    <property type="entry name" value="GENERAL SECRETION PATHWAY PROTEIN G"/>
    <property type="match status" value="1"/>
</dbReference>
<dbReference type="AlphaFoldDB" id="A0A1I5U5N8"/>
<dbReference type="GO" id="GO:0016020">
    <property type="term" value="C:membrane"/>
    <property type="evidence" value="ECO:0007669"/>
    <property type="project" value="UniProtKB-SubCell"/>
</dbReference>
<dbReference type="STRING" id="937334.SAMN05444406_10643"/>
<organism evidence="7 8">
    <name type="scientific">Caldicoprobacter faecalis</name>
    <dbReference type="NCBI Taxonomy" id="937334"/>
    <lineage>
        <taxon>Bacteria</taxon>
        <taxon>Bacillati</taxon>
        <taxon>Bacillota</taxon>
        <taxon>Clostridia</taxon>
        <taxon>Caldicoprobacterales</taxon>
        <taxon>Caldicoprobacteraceae</taxon>
        <taxon>Caldicoprobacter</taxon>
    </lineage>
</organism>